<feature type="region of interest" description="Disordered" evidence="1">
    <location>
        <begin position="1"/>
        <end position="25"/>
    </location>
</feature>
<evidence type="ECO:0008006" key="4">
    <source>
        <dbReference type="Google" id="ProtNLM"/>
    </source>
</evidence>
<dbReference type="KEGG" id="pef:A7E78_10210"/>
<proteinExistence type="predicted"/>
<dbReference type="Proteomes" id="UP000182517">
    <property type="component" value="Chromosome"/>
</dbReference>
<dbReference type="OrthoDB" id="9785278at2"/>
<keyword evidence="3" id="KW-1185">Reference proteome</keyword>
<accession>A0A1L3GQF4</accession>
<organism evidence="2 3">
    <name type="scientific">Syntrophotalea acetylenivorans</name>
    <dbReference type="NCBI Taxonomy" id="1842532"/>
    <lineage>
        <taxon>Bacteria</taxon>
        <taxon>Pseudomonadati</taxon>
        <taxon>Thermodesulfobacteriota</taxon>
        <taxon>Desulfuromonadia</taxon>
        <taxon>Desulfuromonadales</taxon>
        <taxon>Syntrophotaleaceae</taxon>
        <taxon>Syntrophotalea</taxon>
    </lineage>
</organism>
<protein>
    <recommendedName>
        <fullName evidence="4">ATPase</fullName>
    </recommendedName>
</protein>
<evidence type="ECO:0000256" key="1">
    <source>
        <dbReference type="SAM" id="MobiDB-lite"/>
    </source>
</evidence>
<name>A0A1L3GQF4_9BACT</name>
<dbReference type="EMBL" id="CP015519">
    <property type="protein sequence ID" value="APG28186.1"/>
    <property type="molecule type" value="Genomic_DNA"/>
</dbReference>
<sequence>MQKDVRKFGNSDKRGRVNTSNDPYLDQAGLPEPALCSECGAVYRKKRWFFDNEEAALLKRDAATRNVVCPGCRKIKDRYAEGFVSLRGAYLWQHEAEIRSMLRNEEHKAMAKNPLSRIISMERSADDMLIETTEEKLAEHLGRALHKAHQGDLKVTWADDHAVCRVDWRRDA</sequence>
<dbReference type="InterPro" id="IPR047706">
    <property type="entry name" value="BCAM0308-like"/>
</dbReference>
<gene>
    <name evidence="2" type="ORF">A7E78_10210</name>
</gene>
<reference evidence="2 3" key="1">
    <citation type="journal article" date="2017" name="Genome Announc.">
        <title>Complete Genome Sequences of Two Acetylene-Fermenting Pelobacter acetylenicus Strains.</title>
        <authorList>
            <person name="Sutton J.M."/>
            <person name="Baesman S.M."/>
            <person name="Fierst J.L."/>
            <person name="Poret-Peterson A.T."/>
            <person name="Oremland R.S."/>
            <person name="Dunlap D.S."/>
            <person name="Akob D.M."/>
        </authorList>
    </citation>
    <scope>NUCLEOTIDE SEQUENCE [LARGE SCALE GENOMIC DNA]</scope>
    <source>
        <strain evidence="2 3">SFB93</strain>
    </source>
</reference>
<feature type="compositionally biased region" description="Basic and acidic residues" evidence="1">
    <location>
        <begin position="1"/>
        <end position="15"/>
    </location>
</feature>
<evidence type="ECO:0000313" key="2">
    <source>
        <dbReference type="EMBL" id="APG28186.1"/>
    </source>
</evidence>
<dbReference type="STRING" id="1842532.A7E78_10210"/>
<dbReference type="RefSeq" id="WP_072284147.1">
    <property type="nucleotide sequence ID" value="NZ_CP015519.1"/>
</dbReference>
<dbReference type="AlphaFoldDB" id="A0A1L3GQF4"/>
<evidence type="ECO:0000313" key="3">
    <source>
        <dbReference type="Proteomes" id="UP000182517"/>
    </source>
</evidence>
<dbReference type="NCBIfam" id="NF040826">
    <property type="entry name" value="lxa_BCAM0308"/>
    <property type="match status" value="1"/>
</dbReference>